<dbReference type="EMBL" id="JAUTXY010000017">
    <property type="protein sequence ID" value="MEE2061246.1"/>
    <property type="molecule type" value="Genomic_DNA"/>
</dbReference>
<proteinExistence type="predicted"/>
<evidence type="ECO:0000256" key="1">
    <source>
        <dbReference type="SAM" id="Phobius"/>
    </source>
</evidence>
<keyword evidence="1" id="KW-0472">Membrane</keyword>
<name>A0ABU7LI49_9NOCA</name>
<dbReference type="Pfam" id="PF13400">
    <property type="entry name" value="Tad"/>
    <property type="match status" value="1"/>
</dbReference>
<sequence length="127" mass="12734">MDLRDERGSASILGCCIMAALITITATVLHVGAVVVVRHRLQAAADLAALAVASSLDGGSVEACAVAQTVADRMDVGVRSCRIHGWDAVVETYAPVSPLFGDRDASAIARAGPALGDEPAAHAGGGG</sequence>
<accession>A0ABU7LI49</accession>
<keyword evidence="4" id="KW-1185">Reference proteome</keyword>
<evidence type="ECO:0000313" key="4">
    <source>
        <dbReference type="Proteomes" id="UP001336020"/>
    </source>
</evidence>
<evidence type="ECO:0000259" key="2">
    <source>
        <dbReference type="Pfam" id="PF13400"/>
    </source>
</evidence>
<evidence type="ECO:0000313" key="3">
    <source>
        <dbReference type="EMBL" id="MEE2061246.1"/>
    </source>
</evidence>
<dbReference type="NCBIfam" id="TIGR03816">
    <property type="entry name" value="tadE_like_DECH"/>
    <property type="match status" value="1"/>
</dbReference>
<dbReference type="RefSeq" id="WP_330136552.1">
    <property type="nucleotide sequence ID" value="NZ_JAUTXY010000017.1"/>
</dbReference>
<protein>
    <submittedName>
        <fullName evidence="3">Flp pilus-assembly TadE/G-like family protein</fullName>
    </submittedName>
</protein>
<gene>
    <name evidence="3" type="ORF">Q7514_27345</name>
</gene>
<dbReference type="Proteomes" id="UP001336020">
    <property type="component" value="Unassembled WGS sequence"/>
</dbReference>
<organism evidence="3 4">
    <name type="scientific">Rhodococcus artemisiae</name>
    <dbReference type="NCBI Taxonomy" id="714159"/>
    <lineage>
        <taxon>Bacteria</taxon>
        <taxon>Bacillati</taxon>
        <taxon>Actinomycetota</taxon>
        <taxon>Actinomycetes</taxon>
        <taxon>Mycobacteriales</taxon>
        <taxon>Nocardiaceae</taxon>
        <taxon>Rhodococcus</taxon>
    </lineage>
</organism>
<feature type="transmembrane region" description="Helical" evidence="1">
    <location>
        <begin position="12"/>
        <end position="37"/>
    </location>
</feature>
<comment type="caution">
    <text evidence="3">The sequence shown here is derived from an EMBL/GenBank/DDBJ whole genome shotgun (WGS) entry which is preliminary data.</text>
</comment>
<dbReference type="InterPro" id="IPR021202">
    <property type="entry name" value="Rv3654c-like"/>
</dbReference>
<feature type="domain" description="Putative Flp pilus-assembly TadG-like N-terminal" evidence="2">
    <location>
        <begin position="8"/>
        <end position="54"/>
    </location>
</feature>
<keyword evidence="1" id="KW-0812">Transmembrane</keyword>
<keyword evidence="1" id="KW-1133">Transmembrane helix</keyword>
<reference evidence="3 4" key="1">
    <citation type="submission" date="2023-07" db="EMBL/GenBank/DDBJ databases">
        <authorList>
            <person name="Girao M."/>
            <person name="Carvalho M.F."/>
        </authorList>
    </citation>
    <scope>NUCLEOTIDE SEQUENCE [LARGE SCALE GENOMIC DNA]</scope>
    <source>
        <strain evidence="3 4">YIM65754</strain>
    </source>
</reference>
<dbReference type="InterPro" id="IPR028087">
    <property type="entry name" value="Tad_N"/>
</dbReference>